<proteinExistence type="predicted"/>
<keyword evidence="3" id="KW-1185">Reference proteome</keyword>
<dbReference type="InParanoid" id="A0A3P7FZ77"/>
<name>A0A3P7FZ77_WUCBA</name>
<sequence length="80" mass="9178">MANKKGKKNGAPIQVVIPNLWKGLKVGEMQKTNELKEVLELVTNENKRLEEIIKQMMQEITFLRESLLSTVMKLEEPINA</sequence>
<evidence type="ECO:0000256" key="1">
    <source>
        <dbReference type="SAM" id="Coils"/>
    </source>
</evidence>
<dbReference type="EMBL" id="UYWW01005905">
    <property type="protein sequence ID" value="VDM14435.1"/>
    <property type="molecule type" value="Genomic_DNA"/>
</dbReference>
<gene>
    <name evidence="2" type="ORF">WBA_LOCUS7821</name>
</gene>
<feature type="non-terminal residue" evidence="2">
    <location>
        <position position="80"/>
    </location>
</feature>
<organism evidence="2 3">
    <name type="scientific">Wuchereria bancrofti</name>
    <dbReference type="NCBI Taxonomy" id="6293"/>
    <lineage>
        <taxon>Eukaryota</taxon>
        <taxon>Metazoa</taxon>
        <taxon>Ecdysozoa</taxon>
        <taxon>Nematoda</taxon>
        <taxon>Chromadorea</taxon>
        <taxon>Rhabditida</taxon>
        <taxon>Spirurina</taxon>
        <taxon>Spiruromorpha</taxon>
        <taxon>Filarioidea</taxon>
        <taxon>Onchocercidae</taxon>
        <taxon>Wuchereria</taxon>
    </lineage>
</organism>
<evidence type="ECO:0000313" key="3">
    <source>
        <dbReference type="Proteomes" id="UP000270924"/>
    </source>
</evidence>
<accession>A0A3P7FZ77</accession>
<feature type="coiled-coil region" evidence="1">
    <location>
        <begin position="32"/>
        <end position="66"/>
    </location>
</feature>
<reference evidence="2 3" key="1">
    <citation type="submission" date="2018-11" db="EMBL/GenBank/DDBJ databases">
        <authorList>
            <consortium name="Pathogen Informatics"/>
        </authorList>
    </citation>
    <scope>NUCLEOTIDE SEQUENCE [LARGE SCALE GENOMIC DNA]</scope>
</reference>
<keyword evidence="1" id="KW-0175">Coiled coil</keyword>
<protein>
    <submittedName>
        <fullName evidence="2">Uncharacterized protein</fullName>
    </submittedName>
</protein>
<evidence type="ECO:0000313" key="2">
    <source>
        <dbReference type="EMBL" id="VDM14435.1"/>
    </source>
</evidence>
<dbReference type="AlphaFoldDB" id="A0A3P7FZ77"/>
<dbReference type="Proteomes" id="UP000270924">
    <property type="component" value="Unassembled WGS sequence"/>
</dbReference>
<dbReference type="OrthoDB" id="10575284at2759"/>